<name>A0ACD5BAM3_9PSEU</name>
<protein>
    <submittedName>
        <fullName evidence="1">GMC family oxidoreductase N-terminal domain-containing protein</fullName>
    </submittedName>
</protein>
<organism evidence="1 2">
    <name type="scientific">Amycolatopsis coloradensis</name>
    <dbReference type="NCBI Taxonomy" id="76021"/>
    <lineage>
        <taxon>Bacteria</taxon>
        <taxon>Bacillati</taxon>
        <taxon>Actinomycetota</taxon>
        <taxon>Actinomycetes</taxon>
        <taxon>Pseudonocardiales</taxon>
        <taxon>Pseudonocardiaceae</taxon>
        <taxon>Amycolatopsis</taxon>
    </lineage>
</organism>
<gene>
    <name evidence="1" type="ORF">LCL61_12320</name>
</gene>
<accession>A0ACD5BAM3</accession>
<dbReference type="EMBL" id="CP150484">
    <property type="protein sequence ID" value="WYW16334.1"/>
    <property type="molecule type" value="Genomic_DNA"/>
</dbReference>
<reference evidence="1" key="1">
    <citation type="submission" date="2023-10" db="EMBL/GenBank/DDBJ databases">
        <title>Whole genome sequencing of actinobacterial strain Amycolatopsis sp. (BCA-696) identifies the underlying plant growth-promoting genes.</title>
        <authorList>
            <person name="Gandham P."/>
            <person name="Vadla N."/>
            <person name="Saji A."/>
            <person name="Srinivas V."/>
            <person name="Ruperao P."/>
            <person name="Selvanayagam S."/>
            <person name="Saxena R.K."/>
            <person name="Rathore A."/>
            <person name="Gopalakrishnan S."/>
            <person name="Thakur V."/>
        </authorList>
    </citation>
    <scope>NUCLEOTIDE SEQUENCE</scope>
    <source>
        <strain evidence="1">BCA-696</strain>
    </source>
</reference>
<evidence type="ECO:0000313" key="1">
    <source>
        <dbReference type="EMBL" id="WYW16334.1"/>
    </source>
</evidence>
<evidence type="ECO:0000313" key="2">
    <source>
        <dbReference type="Proteomes" id="UP001456344"/>
    </source>
</evidence>
<sequence length="515" mass="54591">MYDYVIVGAGSAGAVLATRLSEDPDVRVCLVEAGGRDTAEDIHVPVGFGRLFRTDFDWDHDTHAEPHLRRRRVYLGHGRVLGGSSATNNMIYVRGNRLDFDGWGQPGWSYADLLPCFLRAEDNERGESEFHATGGPLRVSDGRSKNPMSAAFVEAATQAGYKRTEDFNGAEQDGFGEFQVTQRDGRRESTATAYLHPAAARPNLTVETDLRVHRVLVEAGRAVGVTGGRHGEEVTVRAEREVIVSAGAYNSPHLLQLSGIGPAALLGALGVPVVADLPAVGANLQDHALIPLVYTHEHPISLLAAGTPENVARYMESASGPLTSNGPEAGGFIRTRSTLTAPDVEFLAAPVMFADGGLGSPTGHAVTFGPSMLTPLSRGTVSLASPQPTAKPKIVHNYFAEPEDLAAAVDALRIALEIADQTALAPYTTTPHTVPASESDADLRAHIRAYAHSTYHPAGTCAIGTVVDPQLRVHGIDGLRVADASVMPTGVRGNPNAAVIAIAERAAELIRETAR</sequence>
<proteinExistence type="predicted"/>
<keyword evidence="2" id="KW-1185">Reference proteome</keyword>
<dbReference type="Proteomes" id="UP001456344">
    <property type="component" value="Chromosome"/>
</dbReference>